<gene>
    <name evidence="1" type="ORF">BDR25DRAFT_361499</name>
</gene>
<dbReference type="EMBL" id="MU003536">
    <property type="protein sequence ID" value="KAF2464427.1"/>
    <property type="molecule type" value="Genomic_DNA"/>
</dbReference>
<comment type="caution">
    <text evidence="1">The sequence shown here is derived from an EMBL/GenBank/DDBJ whole genome shotgun (WGS) entry which is preliminary data.</text>
</comment>
<proteinExistence type="predicted"/>
<protein>
    <submittedName>
        <fullName evidence="1">Uncharacterized protein</fullName>
    </submittedName>
</protein>
<dbReference type="Proteomes" id="UP000799755">
    <property type="component" value="Unassembled WGS sequence"/>
</dbReference>
<evidence type="ECO:0000313" key="1">
    <source>
        <dbReference type="EMBL" id="KAF2464427.1"/>
    </source>
</evidence>
<name>A0ACB6QDI1_9PLEO</name>
<keyword evidence="2" id="KW-1185">Reference proteome</keyword>
<organism evidence="1 2">
    <name type="scientific">Lindgomyces ingoldianus</name>
    <dbReference type="NCBI Taxonomy" id="673940"/>
    <lineage>
        <taxon>Eukaryota</taxon>
        <taxon>Fungi</taxon>
        <taxon>Dikarya</taxon>
        <taxon>Ascomycota</taxon>
        <taxon>Pezizomycotina</taxon>
        <taxon>Dothideomycetes</taxon>
        <taxon>Pleosporomycetidae</taxon>
        <taxon>Pleosporales</taxon>
        <taxon>Lindgomycetaceae</taxon>
        <taxon>Lindgomyces</taxon>
    </lineage>
</organism>
<accession>A0ACB6QDI1</accession>
<evidence type="ECO:0000313" key="2">
    <source>
        <dbReference type="Proteomes" id="UP000799755"/>
    </source>
</evidence>
<reference evidence="1" key="1">
    <citation type="journal article" date="2020" name="Stud. Mycol.">
        <title>101 Dothideomycetes genomes: a test case for predicting lifestyles and emergence of pathogens.</title>
        <authorList>
            <person name="Haridas S."/>
            <person name="Albert R."/>
            <person name="Binder M."/>
            <person name="Bloem J."/>
            <person name="Labutti K."/>
            <person name="Salamov A."/>
            <person name="Andreopoulos B."/>
            <person name="Baker S."/>
            <person name="Barry K."/>
            <person name="Bills G."/>
            <person name="Bluhm B."/>
            <person name="Cannon C."/>
            <person name="Castanera R."/>
            <person name="Culley D."/>
            <person name="Daum C."/>
            <person name="Ezra D."/>
            <person name="Gonzalez J."/>
            <person name="Henrissat B."/>
            <person name="Kuo A."/>
            <person name="Liang C."/>
            <person name="Lipzen A."/>
            <person name="Lutzoni F."/>
            <person name="Magnuson J."/>
            <person name="Mondo S."/>
            <person name="Nolan M."/>
            <person name="Ohm R."/>
            <person name="Pangilinan J."/>
            <person name="Park H.-J."/>
            <person name="Ramirez L."/>
            <person name="Alfaro M."/>
            <person name="Sun H."/>
            <person name="Tritt A."/>
            <person name="Yoshinaga Y."/>
            <person name="Zwiers L.-H."/>
            <person name="Turgeon B."/>
            <person name="Goodwin S."/>
            <person name="Spatafora J."/>
            <person name="Crous P."/>
            <person name="Grigoriev I."/>
        </authorList>
    </citation>
    <scope>NUCLEOTIDE SEQUENCE</scope>
    <source>
        <strain evidence="1">ATCC 200398</strain>
    </source>
</reference>
<sequence length="371" mass="41756">MRHVRHVVALSYDQADCLSTKSVLPIARPSCIRLSLILREPSKVYELGLSSYCPRQVLKISLLTQPLDYSREHECVLVGEASAYRIDRTSIEQCRGQPREKKAENPGFKTSGLRFIRRTVIKHISTTSLVITNVVLVVGRERLVTDFGPVKRAQSFHSQSSKDPEGWGIELETNASNLRVLVISQPTPKWSPKRSLVGLAICYSKVWRGFVRDVFRGNGPNGEGSYTLSGLRLSRPGTFMRDLMKWNVEANTANKDSPVLSTQTDFFKRLPTPKMFAVKGLQVLSVLLPLAHSAVVPREVVPREEVHVDAIRLMKCANLFTVKAGIGGWEQGQAAYWERETDFTAQPTDRVIFEMVSLMPLRRRYGISFAN</sequence>